<dbReference type="InterPro" id="IPR025500">
    <property type="entry name" value="DUF4390"/>
</dbReference>
<accession>A0A7Y4LA65</accession>
<dbReference type="EMBL" id="JABGBO010000001">
    <property type="protein sequence ID" value="NOL48756.1"/>
    <property type="molecule type" value="Genomic_DNA"/>
</dbReference>
<sequence>MHYLKSKRNSMVMHYFGRMIIGLLLIVGSQAVAQTVSQATFKEVKISEVNKQKLNVAVDIDLSLSQELQAALDKGMPLFFTLDMKLYKPHQFWWDSLVYEESRTIGIRYNMLLREWRVSQNNTEFREFSLDDAIRRITRLSNWSITLTSPLEPNTVYEGKIRLRLDTSLLARPFQITALNNSSAWSFSSSWQNFIFSSQRPN</sequence>
<gene>
    <name evidence="1" type="ORF">HKX40_01195</name>
</gene>
<dbReference type="RefSeq" id="WP_171587736.1">
    <property type="nucleotide sequence ID" value="NZ_JABGBO010000001.1"/>
</dbReference>
<protein>
    <submittedName>
        <fullName evidence="1">DUF4390 domain-containing protein</fullName>
    </submittedName>
</protein>
<reference evidence="1 2" key="1">
    <citation type="submission" date="2020-05" db="EMBL/GenBank/DDBJ databases">
        <authorList>
            <person name="Niu N."/>
        </authorList>
    </citation>
    <scope>NUCLEOTIDE SEQUENCE [LARGE SCALE GENOMIC DNA]</scope>
    <source>
        <strain evidence="1 2">LMG10982</strain>
    </source>
</reference>
<evidence type="ECO:0000313" key="2">
    <source>
        <dbReference type="Proteomes" id="UP000541421"/>
    </source>
</evidence>
<name>A0A7Y4LA65_9BURK</name>
<dbReference type="Proteomes" id="UP000541421">
    <property type="component" value="Unassembled WGS sequence"/>
</dbReference>
<proteinExistence type="predicted"/>
<organism evidence="1 2">
    <name type="scientific">Pelistega europaea</name>
    <dbReference type="NCBI Taxonomy" id="106147"/>
    <lineage>
        <taxon>Bacteria</taxon>
        <taxon>Pseudomonadati</taxon>
        <taxon>Pseudomonadota</taxon>
        <taxon>Betaproteobacteria</taxon>
        <taxon>Burkholderiales</taxon>
        <taxon>Alcaligenaceae</taxon>
        <taxon>Pelistega</taxon>
    </lineage>
</organism>
<evidence type="ECO:0000313" key="1">
    <source>
        <dbReference type="EMBL" id="NOL48756.1"/>
    </source>
</evidence>
<dbReference type="AlphaFoldDB" id="A0A7Y4LA65"/>
<comment type="caution">
    <text evidence="1">The sequence shown here is derived from an EMBL/GenBank/DDBJ whole genome shotgun (WGS) entry which is preliminary data.</text>
</comment>
<keyword evidence="2" id="KW-1185">Reference proteome</keyword>
<dbReference type="Pfam" id="PF14334">
    <property type="entry name" value="DUF4390"/>
    <property type="match status" value="1"/>
</dbReference>